<reference evidence="5" key="1">
    <citation type="submission" date="2021-09" db="EMBL/GenBank/DDBJ databases">
        <authorList>
            <consortium name="AG Swart"/>
            <person name="Singh M."/>
            <person name="Singh A."/>
            <person name="Seah K."/>
            <person name="Emmerich C."/>
        </authorList>
    </citation>
    <scope>NUCLEOTIDE SEQUENCE</scope>
    <source>
        <strain evidence="5">ATCC30299</strain>
    </source>
</reference>
<dbReference type="InterPro" id="IPR035979">
    <property type="entry name" value="RBD_domain_sf"/>
</dbReference>
<dbReference type="SMART" id="SM00360">
    <property type="entry name" value="RRM"/>
    <property type="match status" value="1"/>
</dbReference>
<gene>
    <name evidence="5" type="ORF">BSTOLATCC_MIC20183</name>
</gene>
<protein>
    <recommendedName>
        <fullName evidence="4">RRM domain-containing protein</fullName>
    </recommendedName>
</protein>
<dbReference type="CDD" id="cd12306">
    <property type="entry name" value="RRM_II_PABPs"/>
    <property type="match status" value="1"/>
</dbReference>
<dbReference type="PROSITE" id="PS50102">
    <property type="entry name" value="RRM"/>
    <property type="match status" value="1"/>
</dbReference>
<dbReference type="InterPro" id="IPR012677">
    <property type="entry name" value="Nucleotide-bd_a/b_plait_sf"/>
</dbReference>
<dbReference type="Pfam" id="PF00076">
    <property type="entry name" value="RRM_1"/>
    <property type="match status" value="1"/>
</dbReference>
<feature type="region of interest" description="Disordered" evidence="3">
    <location>
        <begin position="1"/>
        <end position="37"/>
    </location>
</feature>
<evidence type="ECO:0000256" key="2">
    <source>
        <dbReference type="PROSITE-ProRule" id="PRU00176"/>
    </source>
</evidence>
<dbReference type="InterPro" id="IPR000504">
    <property type="entry name" value="RRM_dom"/>
</dbReference>
<dbReference type="SUPFAM" id="SSF54928">
    <property type="entry name" value="RNA-binding domain, RBD"/>
    <property type="match status" value="1"/>
</dbReference>
<evidence type="ECO:0000259" key="4">
    <source>
        <dbReference type="PROSITE" id="PS50102"/>
    </source>
</evidence>
<comment type="caution">
    <text evidence="5">The sequence shown here is derived from an EMBL/GenBank/DDBJ whole genome shotgun (WGS) entry which is preliminary data.</text>
</comment>
<dbReference type="PANTHER" id="PTHR23236:SF12">
    <property type="entry name" value="EUKARYOTIC INITIATION FACTOR 4B-RELATED"/>
    <property type="match status" value="1"/>
</dbReference>
<dbReference type="AlphaFoldDB" id="A0AAU9J808"/>
<sequence length="149" mass="17274">MEESKAANNENDKTSSEDQEEAEDLDQKQSETDEIDNRSIFVGNVDFSASTEELRDVFKECGNIERVTIPLDKWTHHPKGYAYIEFSDRSSVLKAQSVNEKSFKGRKLKVLPKRTNIPGQSRSRFPRSRARMRGAYAYGRPRYSRFKPY</sequence>
<evidence type="ECO:0000313" key="6">
    <source>
        <dbReference type="Proteomes" id="UP001162131"/>
    </source>
</evidence>
<accession>A0AAU9J808</accession>
<evidence type="ECO:0000256" key="1">
    <source>
        <dbReference type="ARBA" id="ARBA00022884"/>
    </source>
</evidence>
<keyword evidence="1 2" id="KW-0694">RNA-binding</keyword>
<dbReference type="PANTHER" id="PTHR23236">
    <property type="entry name" value="EUKARYOTIC TRANSLATION INITIATION FACTOR 4B/4H"/>
    <property type="match status" value="1"/>
</dbReference>
<evidence type="ECO:0000313" key="5">
    <source>
        <dbReference type="EMBL" id="CAG9317878.1"/>
    </source>
</evidence>
<dbReference type="Gene3D" id="3.30.70.330">
    <property type="match status" value="1"/>
</dbReference>
<dbReference type="EMBL" id="CAJZBQ010000019">
    <property type="protein sequence ID" value="CAG9317878.1"/>
    <property type="molecule type" value="Genomic_DNA"/>
</dbReference>
<feature type="domain" description="RRM" evidence="4">
    <location>
        <begin position="38"/>
        <end position="115"/>
    </location>
</feature>
<proteinExistence type="predicted"/>
<evidence type="ECO:0000256" key="3">
    <source>
        <dbReference type="SAM" id="MobiDB-lite"/>
    </source>
</evidence>
<keyword evidence="6" id="KW-1185">Reference proteome</keyword>
<feature type="compositionally biased region" description="Basic and acidic residues" evidence="3">
    <location>
        <begin position="25"/>
        <end position="37"/>
    </location>
</feature>
<dbReference type="GO" id="GO:0008143">
    <property type="term" value="F:poly(A) binding"/>
    <property type="evidence" value="ECO:0007669"/>
    <property type="project" value="TreeGrafter"/>
</dbReference>
<dbReference type="Proteomes" id="UP001162131">
    <property type="component" value="Unassembled WGS sequence"/>
</dbReference>
<name>A0AAU9J808_9CILI</name>
<organism evidence="5 6">
    <name type="scientific">Blepharisma stoltei</name>
    <dbReference type="NCBI Taxonomy" id="1481888"/>
    <lineage>
        <taxon>Eukaryota</taxon>
        <taxon>Sar</taxon>
        <taxon>Alveolata</taxon>
        <taxon>Ciliophora</taxon>
        <taxon>Postciliodesmatophora</taxon>
        <taxon>Heterotrichea</taxon>
        <taxon>Heterotrichida</taxon>
        <taxon>Blepharismidae</taxon>
        <taxon>Blepharisma</taxon>
    </lineage>
</organism>